<dbReference type="EMBL" id="CP009110">
    <property type="protein sequence ID" value="AIJ24663.1"/>
    <property type="molecule type" value="Genomic_DNA"/>
</dbReference>
<dbReference type="KEGG" id="amq:AMETH_4571"/>
<proteinExistence type="predicted"/>
<feature type="region of interest" description="Disordered" evidence="3">
    <location>
        <begin position="1"/>
        <end position="33"/>
    </location>
</feature>
<comment type="subcellular location">
    <subcellularLocation>
        <location evidence="1">Membrane</location>
    </subcellularLocation>
</comment>
<evidence type="ECO:0000313" key="5">
    <source>
        <dbReference type="EMBL" id="AIJ24663.1"/>
    </source>
</evidence>
<dbReference type="GO" id="GO:0016020">
    <property type="term" value="C:membrane"/>
    <property type="evidence" value="ECO:0007669"/>
    <property type="project" value="UniProtKB-SubCell"/>
</dbReference>
<accession>A0A076MUW9</accession>
<reference evidence="5 6" key="1">
    <citation type="submission" date="2014-07" db="EMBL/GenBank/DDBJ databases">
        <title>Whole Genome Sequence of the Amycolatopsis methanolica 239.</title>
        <authorList>
            <person name="Tang B."/>
        </authorList>
    </citation>
    <scope>NUCLEOTIDE SEQUENCE [LARGE SCALE GENOMIC DNA]</scope>
    <source>
        <strain evidence="5 6">239</strain>
    </source>
</reference>
<dbReference type="PANTHER" id="PTHR37042:SF4">
    <property type="entry name" value="OUTER MEMBRANE PROTEIN RV1973"/>
    <property type="match status" value="1"/>
</dbReference>
<feature type="compositionally biased region" description="Basic and acidic residues" evidence="3">
    <location>
        <begin position="14"/>
        <end position="31"/>
    </location>
</feature>
<keyword evidence="4" id="KW-1133">Transmembrane helix</keyword>
<evidence type="ECO:0000256" key="4">
    <source>
        <dbReference type="SAM" id="Phobius"/>
    </source>
</evidence>
<keyword evidence="4" id="KW-0812">Transmembrane</keyword>
<organism evidence="5 6">
    <name type="scientific">Amycolatopsis methanolica 239</name>
    <dbReference type="NCBI Taxonomy" id="1068978"/>
    <lineage>
        <taxon>Bacteria</taxon>
        <taxon>Bacillati</taxon>
        <taxon>Actinomycetota</taxon>
        <taxon>Actinomycetes</taxon>
        <taxon>Pseudonocardiales</taxon>
        <taxon>Pseudonocardiaceae</taxon>
        <taxon>Amycolatopsis</taxon>
        <taxon>Amycolatopsis methanolica group</taxon>
    </lineage>
</organism>
<evidence type="ECO:0000313" key="6">
    <source>
        <dbReference type="Proteomes" id="UP000062973"/>
    </source>
</evidence>
<dbReference type="AlphaFoldDB" id="A0A076MUW9"/>
<dbReference type="eggNOG" id="COG0484">
    <property type="taxonomic scope" value="Bacteria"/>
</dbReference>
<dbReference type="OrthoDB" id="3536396at2"/>
<dbReference type="PATRIC" id="fig|1068978.7.peg.4906"/>
<gene>
    <name evidence="5" type="ORF">AMETH_4571</name>
</gene>
<name>A0A076MUW9_AMYME</name>
<protein>
    <recommendedName>
        <fullName evidence="7">Mce-associated membrane protein</fullName>
    </recommendedName>
</protein>
<evidence type="ECO:0000256" key="2">
    <source>
        <dbReference type="ARBA" id="ARBA00023136"/>
    </source>
</evidence>
<keyword evidence="2 4" id="KW-0472">Membrane</keyword>
<dbReference type="PANTHER" id="PTHR37042">
    <property type="entry name" value="OUTER MEMBRANE PROTEIN RV1973"/>
    <property type="match status" value="1"/>
</dbReference>
<sequence length="212" mass="22748">MTTDTIAGDTDELTTPHEDTEPGERTPEPRRRPLRALVRVPARWAGAAVRGPLRRPVLTLTVLAVLAVLLAAAVTAGTVLRQRQTAEEDARGAATDAARAGVTTMLSYHFQTFDDDVAKATGLLTGDFKQRYQDLMTGTVRATAIDQQTATNASVARASVISATPDAAETLLFVNQTTTSKNLQGPQLTGSRVQVSLIRDGDRWLITNLTPL</sequence>
<evidence type="ECO:0000256" key="3">
    <source>
        <dbReference type="SAM" id="MobiDB-lite"/>
    </source>
</evidence>
<dbReference type="STRING" id="1068978.AMETH_4571"/>
<evidence type="ECO:0000256" key="1">
    <source>
        <dbReference type="ARBA" id="ARBA00004370"/>
    </source>
</evidence>
<feature type="transmembrane region" description="Helical" evidence="4">
    <location>
        <begin position="57"/>
        <end position="80"/>
    </location>
</feature>
<keyword evidence="6" id="KW-1185">Reference proteome</keyword>
<dbReference type="Proteomes" id="UP000062973">
    <property type="component" value="Chromosome"/>
</dbReference>
<dbReference type="HOGENOM" id="CLU_072301_3_2_11"/>
<dbReference type="RefSeq" id="WP_017983488.1">
    <property type="nucleotide sequence ID" value="NZ_AQUL01000001.1"/>
</dbReference>
<evidence type="ECO:0008006" key="7">
    <source>
        <dbReference type="Google" id="ProtNLM"/>
    </source>
</evidence>